<feature type="region of interest" description="Disordered" evidence="7">
    <location>
        <begin position="356"/>
        <end position="382"/>
    </location>
</feature>
<dbReference type="Pfam" id="PF00664">
    <property type="entry name" value="ABC_membrane"/>
    <property type="match status" value="1"/>
</dbReference>
<gene>
    <name evidence="10" type="ORF">CVAR292_01563</name>
</gene>
<dbReference type="PANTHER" id="PTHR24221:SF590">
    <property type="entry name" value="COMPONENT LINKED WITH THE ASSEMBLY OF CYTOCHROME' TRANSPORT TRANSMEMBRANE ATP-BINDING PROTEIN ABC TRANSPORTER CYDD-RELATED"/>
    <property type="match status" value="1"/>
</dbReference>
<name>A0A0X2NL46_9CORY</name>
<dbReference type="PANTHER" id="PTHR24221">
    <property type="entry name" value="ATP-BINDING CASSETTE SUB-FAMILY B"/>
    <property type="match status" value="1"/>
</dbReference>
<dbReference type="GO" id="GO:0005524">
    <property type="term" value="F:ATP binding"/>
    <property type="evidence" value="ECO:0007669"/>
    <property type="project" value="UniProtKB-KW"/>
</dbReference>
<dbReference type="InterPro" id="IPR003959">
    <property type="entry name" value="ATPase_AAA_core"/>
</dbReference>
<accession>A0A0X2NL46</accession>
<evidence type="ECO:0000256" key="2">
    <source>
        <dbReference type="ARBA" id="ARBA00022692"/>
    </source>
</evidence>
<dbReference type="InterPro" id="IPR011527">
    <property type="entry name" value="ABC1_TM_dom"/>
</dbReference>
<dbReference type="AlphaFoldDB" id="A0A0X2NL46"/>
<keyword evidence="11" id="KW-1185">Reference proteome</keyword>
<evidence type="ECO:0000256" key="1">
    <source>
        <dbReference type="ARBA" id="ARBA00004651"/>
    </source>
</evidence>
<keyword evidence="4" id="KW-0067">ATP-binding</keyword>
<reference evidence="11" key="1">
    <citation type="submission" date="2015-11" db="EMBL/GenBank/DDBJ databases">
        <authorList>
            <person name="Dugat-Bony E."/>
        </authorList>
    </citation>
    <scope>NUCLEOTIDE SEQUENCE [LARGE SCALE GENOMIC DNA]</scope>
    <source>
        <strain evidence="11">Mu292</strain>
    </source>
</reference>
<dbReference type="SUPFAM" id="SSF90123">
    <property type="entry name" value="ABC transporter transmembrane region"/>
    <property type="match status" value="1"/>
</dbReference>
<dbReference type="Gene3D" id="1.20.1560.10">
    <property type="entry name" value="ABC transporter type 1, transmembrane domain"/>
    <property type="match status" value="1"/>
</dbReference>
<dbReference type="Pfam" id="PF00005">
    <property type="entry name" value="ABC_tran"/>
    <property type="match status" value="1"/>
</dbReference>
<feature type="transmembrane region" description="Helical" evidence="8">
    <location>
        <begin position="20"/>
        <end position="42"/>
    </location>
</feature>
<dbReference type="GO" id="GO:0005886">
    <property type="term" value="C:plasma membrane"/>
    <property type="evidence" value="ECO:0007669"/>
    <property type="project" value="UniProtKB-SubCell"/>
</dbReference>
<dbReference type="PROSITE" id="PS00211">
    <property type="entry name" value="ABC_TRANSPORTER_1"/>
    <property type="match status" value="1"/>
</dbReference>
<feature type="transmembrane region" description="Helical" evidence="8">
    <location>
        <begin position="62"/>
        <end position="79"/>
    </location>
</feature>
<dbReference type="Gene3D" id="3.40.50.300">
    <property type="entry name" value="P-loop containing nucleotide triphosphate hydrolases"/>
    <property type="match status" value="2"/>
</dbReference>
<evidence type="ECO:0000313" key="11">
    <source>
        <dbReference type="Proteomes" id="UP000182498"/>
    </source>
</evidence>
<protein>
    <submittedName>
        <fullName evidence="10">ABC-type transport system involved in cytochrome bd biosynthesis, ATPase and permease components</fullName>
    </submittedName>
</protein>
<proteinExistence type="predicted"/>
<dbReference type="InterPro" id="IPR003439">
    <property type="entry name" value="ABC_transporter-like_ATP-bd"/>
</dbReference>
<dbReference type="EMBL" id="FAUH01000009">
    <property type="protein sequence ID" value="CUU66225.1"/>
    <property type="molecule type" value="Genomic_DNA"/>
</dbReference>
<dbReference type="InterPro" id="IPR027417">
    <property type="entry name" value="P-loop_NTPase"/>
</dbReference>
<dbReference type="InterPro" id="IPR039421">
    <property type="entry name" value="Type_1_exporter"/>
</dbReference>
<dbReference type="CDD" id="cd18584">
    <property type="entry name" value="ABC_6TM_AarD_CydD"/>
    <property type="match status" value="1"/>
</dbReference>
<dbReference type="Pfam" id="PF13304">
    <property type="entry name" value="AAA_21"/>
    <property type="match status" value="1"/>
</dbReference>
<organism evidence="10 11">
    <name type="scientific">Corynebacterium variabile</name>
    <dbReference type="NCBI Taxonomy" id="1727"/>
    <lineage>
        <taxon>Bacteria</taxon>
        <taxon>Bacillati</taxon>
        <taxon>Actinomycetota</taxon>
        <taxon>Actinomycetes</taxon>
        <taxon>Mycobacteriales</taxon>
        <taxon>Corynebacteriaceae</taxon>
        <taxon>Corynebacterium</taxon>
    </lineage>
</organism>
<evidence type="ECO:0000256" key="3">
    <source>
        <dbReference type="ARBA" id="ARBA00022741"/>
    </source>
</evidence>
<evidence type="ECO:0000259" key="9">
    <source>
        <dbReference type="PROSITE" id="PS50929"/>
    </source>
</evidence>
<dbReference type="InterPro" id="IPR036640">
    <property type="entry name" value="ABC1_TM_sf"/>
</dbReference>
<evidence type="ECO:0000313" key="10">
    <source>
        <dbReference type="EMBL" id="CUU66225.1"/>
    </source>
</evidence>
<feature type="domain" description="ABC transmembrane type-1" evidence="9">
    <location>
        <begin position="22"/>
        <end position="302"/>
    </location>
</feature>
<dbReference type="InterPro" id="IPR003593">
    <property type="entry name" value="AAA+_ATPase"/>
</dbReference>
<dbReference type="Proteomes" id="UP000182498">
    <property type="component" value="Unassembled WGS sequence"/>
</dbReference>
<evidence type="ECO:0000256" key="8">
    <source>
        <dbReference type="SAM" id="Phobius"/>
    </source>
</evidence>
<keyword evidence="2 8" id="KW-0812">Transmembrane</keyword>
<feature type="transmembrane region" description="Helical" evidence="8">
    <location>
        <begin position="239"/>
        <end position="264"/>
    </location>
</feature>
<dbReference type="SUPFAM" id="SSF52540">
    <property type="entry name" value="P-loop containing nucleoside triphosphate hydrolases"/>
    <property type="match status" value="1"/>
</dbReference>
<keyword evidence="3" id="KW-0547">Nucleotide-binding</keyword>
<evidence type="ECO:0000256" key="7">
    <source>
        <dbReference type="SAM" id="MobiDB-lite"/>
    </source>
</evidence>
<dbReference type="CDD" id="cd00267">
    <property type="entry name" value="ABC_ATPase"/>
    <property type="match status" value="1"/>
</dbReference>
<dbReference type="GO" id="GO:0016887">
    <property type="term" value="F:ATP hydrolysis activity"/>
    <property type="evidence" value="ECO:0007669"/>
    <property type="project" value="InterPro"/>
</dbReference>
<sequence length="532" mass="55423">MSTGPVDPRLLRLSTPTRRWTAVLAAVTALRTVALVASGVLLGHVGAAVVTDHTGVPDHRTALIWLGILVPVQAGLAWAEKRYSHRAAARATEDLRVRALDALAHRDPRSVDRAAWRTLLTEGVDGLGPYLTGYLPALLSTALATPAILVVVWFLDVGSAVIAIVTLPLIPVFMWLVGTLTAGRTERKLATLGVLSDQLLDLVTGLPTLRALGRLHAPVTEVRRLSDRHRRSTMEVLRIAFLSSMVLEFLATLSIALVAVGIGFRLLDGSMTLAAGLTVLIIIPEVYNPVRQVGARFHDARDGIVAVDRILTLLGGTQEDAGAAGHTGHTGASGASGPAVAPVPAATGLTVTFDHLSATGRDGPRPRDVTGTAAPGQLTVLTGPNGAGKSTALLALLGIATDGVSGTAVVTDSTVDGDPATVLTGPALWERTSYLPQRPVLDAVDATAVGDTSGLSLGQRQRVAVSAELDRGRATGRDLVLLDEPTAHLDTDSARAMLDTLARRAADGATVLVATHDPVVTAAADHRIEVRS</sequence>
<keyword evidence="6 8" id="KW-0472">Membrane</keyword>
<feature type="transmembrane region" description="Helical" evidence="8">
    <location>
        <begin position="134"/>
        <end position="155"/>
    </location>
</feature>
<dbReference type="SMART" id="SM00382">
    <property type="entry name" value="AAA"/>
    <property type="match status" value="1"/>
</dbReference>
<evidence type="ECO:0000256" key="6">
    <source>
        <dbReference type="ARBA" id="ARBA00023136"/>
    </source>
</evidence>
<feature type="transmembrane region" description="Helical" evidence="8">
    <location>
        <begin position="161"/>
        <end position="182"/>
    </location>
</feature>
<dbReference type="PROSITE" id="PS50929">
    <property type="entry name" value="ABC_TM1F"/>
    <property type="match status" value="1"/>
</dbReference>
<comment type="subcellular location">
    <subcellularLocation>
        <location evidence="1">Cell membrane</location>
        <topology evidence="1">Multi-pass membrane protein</topology>
    </subcellularLocation>
</comment>
<evidence type="ECO:0000256" key="4">
    <source>
        <dbReference type="ARBA" id="ARBA00022840"/>
    </source>
</evidence>
<dbReference type="RefSeq" id="WP_218055609.1">
    <property type="nucleotide sequence ID" value="NZ_DAMCIH010000012.1"/>
</dbReference>
<dbReference type="GO" id="GO:0140359">
    <property type="term" value="F:ABC-type transporter activity"/>
    <property type="evidence" value="ECO:0007669"/>
    <property type="project" value="InterPro"/>
</dbReference>
<dbReference type="InterPro" id="IPR017871">
    <property type="entry name" value="ABC_transporter-like_CS"/>
</dbReference>
<evidence type="ECO:0000256" key="5">
    <source>
        <dbReference type="ARBA" id="ARBA00022989"/>
    </source>
</evidence>
<keyword evidence="5 8" id="KW-1133">Transmembrane helix</keyword>